<dbReference type="Proteomes" id="UP001283361">
    <property type="component" value="Unassembled WGS sequence"/>
</dbReference>
<feature type="compositionally biased region" description="Low complexity" evidence="1">
    <location>
        <begin position="96"/>
        <end position="128"/>
    </location>
</feature>
<organism evidence="2 3">
    <name type="scientific">Elysia crispata</name>
    <name type="common">lettuce slug</name>
    <dbReference type="NCBI Taxonomy" id="231223"/>
    <lineage>
        <taxon>Eukaryota</taxon>
        <taxon>Metazoa</taxon>
        <taxon>Spiralia</taxon>
        <taxon>Lophotrochozoa</taxon>
        <taxon>Mollusca</taxon>
        <taxon>Gastropoda</taxon>
        <taxon>Heterobranchia</taxon>
        <taxon>Euthyneura</taxon>
        <taxon>Panpulmonata</taxon>
        <taxon>Sacoglossa</taxon>
        <taxon>Placobranchoidea</taxon>
        <taxon>Plakobranchidae</taxon>
        <taxon>Elysia</taxon>
    </lineage>
</organism>
<protein>
    <submittedName>
        <fullName evidence="2">Uncharacterized protein</fullName>
    </submittedName>
</protein>
<accession>A0AAE0ZAY3</accession>
<sequence>MAFFGRYRSAPQLLDVGDNTYVIVGLNSPTEENEEDDDEHSKSDNLFISPIQDISNAHQDDQDGSTSLSGESAGNTTLQATGSSSTSPALTITDTPSPSMSRSISHSGSPSISPSHSPAPSSSPARSPDVWLRGRKKTRRAPLPPSSLLSPSSSSPFADQRHSYALDGAQPFRTSTDSDSISSEPQTRVLFYQTSTDSGEILPESARGSNFPGELAGVDNLKTHRLNVPPSRLLDDHGLDSSFRSPRDRSALNRLREAFRSPQVNRKRSKKEKQRNSGGDGNFSDDKSSRSSGLLRAEDALNRGEGSDSPKSRGRKSEEGQKSPKPRKRGDHDPSQDMSDWIIPRGHQEIELDHEFEPLTGASKSDGVYLLRVGSDHHLFHQIYPPCDRTHKGTPYGGCHTHYCNQWL</sequence>
<dbReference type="EMBL" id="JAWDGP010004319">
    <property type="protein sequence ID" value="KAK3765326.1"/>
    <property type="molecule type" value="Genomic_DNA"/>
</dbReference>
<keyword evidence="3" id="KW-1185">Reference proteome</keyword>
<comment type="caution">
    <text evidence="2">The sequence shown here is derived from an EMBL/GenBank/DDBJ whole genome shotgun (WGS) entry which is preliminary data.</text>
</comment>
<evidence type="ECO:0000313" key="2">
    <source>
        <dbReference type="EMBL" id="KAK3765326.1"/>
    </source>
</evidence>
<feature type="compositionally biased region" description="Basic and acidic residues" evidence="1">
    <location>
        <begin position="233"/>
        <end position="259"/>
    </location>
</feature>
<feature type="compositionally biased region" description="Polar residues" evidence="1">
    <location>
        <begin position="64"/>
        <end position="95"/>
    </location>
</feature>
<feature type="region of interest" description="Disordered" evidence="1">
    <location>
        <begin position="229"/>
        <end position="339"/>
    </location>
</feature>
<feature type="compositionally biased region" description="Polar residues" evidence="1">
    <location>
        <begin position="172"/>
        <end position="198"/>
    </location>
</feature>
<gene>
    <name evidence="2" type="ORF">RRG08_006361</name>
</gene>
<evidence type="ECO:0000313" key="3">
    <source>
        <dbReference type="Proteomes" id="UP001283361"/>
    </source>
</evidence>
<reference evidence="2" key="1">
    <citation type="journal article" date="2023" name="G3 (Bethesda)">
        <title>A reference genome for the long-term kleptoplast-retaining sea slug Elysia crispata morphotype clarki.</title>
        <authorList>
            <person name="Eastman K.E."/>
            <person name="Pendleton A.L."/>
            <person name="Shaikh M.A."/>
            <person name="Suttiyut T."/>
            <person name="Ogas R."/>
            <person name="Tomko P."/>
            <person name="Gavelis G."/>
            <person name="Widhalm J.R."/>
            <person name="Wisecaver J.H."/>
        </authorList>
    </citation>
    <scope>NUCLEOTIDE SEQUENCE</scope>
    <source>
        <strain evidence="2">ECLA1</strain>
    </source>
</reference>
<feature type="compositionally biased region" description="Low complexity" evidence="1">
    <location>
        <begin position="146"/>
        <end position="156"/>
    </location>
</feature>
<evidence type="ECO:0000256" key="1">
    <source>
        <dbReference type="SAM" id="MobiDB-lite"/>
    </source>
</evidence>
<name>A0AAE0ZAY3_9GAST</name>
<dbReference type="AlphaFoldDB" id="A0AAE0ZAY3"/>
<feature type="compositionally biased region" description="Basic and acidic residues" evidence="1">
    <location>
        <begin position="296"/>
        <end position="322"/>
    </location>
</feature>
<feature type="region of interest" description="Disordered" evidence="1">
    <location>
        <begin position="29"/>
        <end position="216"/>
    </location>
</feature>
<proteinExistence type="predicted"/>